<dbReference type="Pfam" id="PF00043">
    <property type="entry name" value="GST_C"/>
    <property type="match status" value="1"/>
</dbReference>
<dbReference type="PANTHER" id="PTHR43969:SF9">
    <property type="entry name" value="GLUTATHIONE S TRANSFERASE D10, ISOFORM A-RELATED"/>
    <property type="match status" value="1"/>
</dbReference>
<dbReference type="SFLD" id="SFLDG00358">
    <property type="entry name" value="Main_(cytGST)"/>
    <property type="match status" value="1"/>
</dbReference>
<keyword evidence="5" id="KW-1185">Reference proteome</keyword>
<dbReference type="InterPro" id="IPR036282">
    <property type="entry name" value="Glutathione-S-Trfase_C_sf"/>
</dbReference>
<dbReference type="GO" id="GO:0006749">
    <property type="term" value="P:glutathione metabolic process"/>
    <property type="evidence" value="ECO:0007669"/>
    <property type="project" value="TreeGrafter"/>
</dbReference>
<dbReference type="CDD" id="cd00570">
    <property type="entry name" value="GST_N_family"/>
    <property type="match status" value="1"/>
</dbReference>
<dbReference type="EMBL" id="WUMV01000008">
    <property type="protein sequence ID" value="MXN66700.1"/>
    <property type="molecule type" value="Genomic_DNA"/>
</dbReference>
<evidence type="ECO:0000259" key="2">
    <source>
        <dbReference type="PROSITE" id="PS50404"/>
    </source>
</evidence>
<dbReference type="SFLD" id="SFLDS00019">
    <property type="entry name" value="Glutathione_Transferase_(cytos"/>
    <property type="match status" value="1"/>
</dbReference>
<dbReference type="Gene3D" id="3.40.30.10">
    <property type="entry name" value="Glutaredoxin"/>
    <property type="match status" value="1"/>
</dbReference>
<gene>
    <name evidence="4" type="ORF">GR183_17430</name>
</gene>
<dbReference type="InterPro" id="IPR004045">
    <property type="entry name" value="Glutathione_S-Trfase_N"/>
</dbReference>
<dbReference type="PROSITE" id="PS50405">
    <property type="entry name" value="GST_CTER"/>
    <property type="match status" value="1"/>
</dbReference>
<dbReference type="InterPro" id="IPR040079">
    <property type="entry name" value="Glutathione_S-Trfase"/>
</dbReference>
<keyword evidence="4" id="KW-0808">Transferase</keyword>
<feature type="domain" description="GST N-terminal" evidence="2">
    <location>
        <begin position="1"/>
        <end position="79"/>
    </location>
</feature>
<dbReference type="SUPFAM" id="SSF52833">
    <property type="entry name" value="Thioredoxin-like"/>
    <property type="match status" value="1"/>
</dbReference>
<dbReference type="InterPro" id="IPR010987">
    <property type="entry name" value="Glutathione-S-Trfase_C-like"/>
</dbReference>
<feature type="domain" description="GST C-terminal" evidence="3">
    <location>
        <begin position="88"/>
        <end position="222"/>
    </location>
</feature>
<evidence type="ECO:0000256" key="1">
    <source>
        <dbReference type="ARBA" id="ARBA00011738"/>
    </source>
</evidence>
<dbReference type="GO" id="GO:0004364">
    <property type="term" value="F:glutathione transferase activity"/>
    <property type="evidence" value="ECO:0007669"/>
    <property type="project" value="TreeGrafter"/>
</dbReference>
<accession>A0A7X3LX63</accession>
<dbReference type="Pfam" id="PF13409">
    <property type="entry name" value="GST_N_2"/>
    <property type="match status" value="1"/>
</dbReference>
<name>A0A7X3LX63_9HYPH</name>
<dbReference type="PANTHER" id="PTHR43969">
    <property type="entry name" value="GLUTATHIONE S TRANSFERASE D10, ISOFORM A-RELATED"/>
    <property type="match status" value="1"/>
</dbReference>
<evidence type="ECO:0000313" key="4">
    <source>
        <dbReference type="EMBL" id="MXN66700.1"/>
    </source>
</evidence>
<dbReference type="InterPro" id="IPR004046">
    <property type="entry name" value="GST_C"/>
</dbReference>
<dbReference type="AlphaFoldDB" id="A0A7X3LX63"/>
<proteinExistence type="predicted"/>
<dbReference type="InterPro" id="IPR036249">
    <property type="entry name" value="Thioredoxin-like_sf"/>
</dbReference>
<evidence type="ECO:0000313" key="5">
    <source>
        <dbReference type="Proteomes" id="UP000433101"/>
    </source>
</evidence>
<dbReference type="PROSITE" id="PS50404">
    <property type="entry name" value="GST_NTER"/>
    <property type="match status" value="1"/>
</dbReference>
<sequence length="230" mass="26143">MLTLFHHPFSPASRFVRLILTEYGAKSELVIERPWERRREFLLLNPAGSVPVLQENDGPPVCGVFAIMEYLDETRGYAVGNRRLMPDHPDARAETRRLVDWAVNKLDQEVVGPFVRERVYKQEMPNSSGGGAPDSTALRAARANIRHHMRYFGYLAASRNWLAGSRLGFADFAVAAELSCADYLGEVPWEDEQNVKTWYARIKSRPSFRPLLSEKVRGMPPAASYEDLDF</sequence>
<comment type="caution">
    <text evidence="4">The sequence shown here is derived from an EMBL/GenBank/DDBJ whole genome shotgun (WGS) entry which is preliminary data.</text>
</comment>
<organism evidence="4 5">
    <name type="scientific">Stappia sediminis</name>
    <dbReference type="NCBI Taxonomy" id="2692190"/>
    <lineage>
        <taxon>Bacteria</taxon>
        <taxon>Pseudomonadati</taxon>
        <taxon>Pseudomonadota</taxon>
        <taxon>Alphaproteobacteria</taxon>
        <taxon>Hyphomicrobiales</taxon>
        <taxon>Stappiaceae</taxon>
        <taxon>Stappia</taxon>
    </lineage>
</organism>
<reference evidence="4 5" key="1">
    <citation type="submission" date="2019-12" db="EMBL/GenBank/DDBJ databases">
        <authorList>
            <person name="Li M."/>
        </authorList>
    </citation>
    <scope>NUCLEOTIDE SEQUENCE [LARGE SCALE GENOMIC DNA]</scope>
    <source>
        <strain evidence="4 5">GBMRC 2046</strain>
    </source>
</reference>
<comment type="subunit">
    <text evidence="1">Homodimer.</text>
</comment>
<dbReference type="Gene3D" id="1.20.1050.10">
    <property type="match status" value="1"/>
</dbReference>
<dbReference type="SUPFAM" id="SSF47616">
    <property type="entry name" value="GST C-terminal domain-like"/>
    <property type="match status" value="1"/>
</dbReference>
<dbReference type="Proteomes" id="UP000433101">
    <property type="component" value="Unassembled WGS sequence"/>
</dbReference>
<protein>
    <submittedName>
        <fullName evidence="4">Glutathione S-transferase family protein</fullName>
    </submittedName>
</protein>
<dbReference type="RefSeq" id="WP_160776944.1">
    <property type="nucleotide sequence ID" value="NZ_WUMV01000008.1"/>
</dbReference>
<dbReference type="CDD" id="cd00299">
    <property type="entry name" value="GST_C_family"/>
    <property type="match status" value="1"/>
</dbReference>
<evidence type="ECO:0000259" key="3">
    <source>
        <dbReference type="PROSITE" id="PS50405"/>
    </source>
</evidence>